<dbReference type="Gene3D" id="3.55.50.30">
    <property type="match status" value="1"/>
</dbReference>
<dbReference type="EMBL" id="CP000115">
    <property type="protein sequence ID" value="ABA03924.1"/>
    <property type="molecule type" value="Genomic_DNA"/>
</dbReference>
<dbReference type="Proteomes" id="UP000002531">
    <property type="component" value="Chromosome"/>
</dbReference>
<dbReference type="GO" id="GO:0015344">
    <property type="term" value="F:siderophore uptake transmembrane transporter activity"/>
    <property type="evidence" value="ECO:0007669"/>
    <property type="project" value="TreeGrafter"/>
</dbReference>
<keyword evidence="5 7" id="KW-0472">Membrane</keyword>
<dbReference type="PANTHER" id="PTHR32552">
    <property type="entry name" value="FERRICHROME IRON RECEPTOR-RELATED"/>
    <property type="match status" value="1"/>
</dbReference>
<dbReference type="InterPro" id="IPR036942">
    <property type="entry name" value="Beta-barrel_TonB_sf"/>
</dbReference>
<keyword evidence="3 7" id="KW-1134">Transmembrane beta strand</keyword>
<comment type="similarity">
    <text evidence="7">Belongs to the TonB-dependent receptor family.</text>
</comment>
<evidence type="ECO:0000256" key="7">
    <source>
        <dbReference type="PROSITE-ProRule" id="PRU01360"/>
    </source>
</evidence>
<dbReference type="STRING" id="323098.Nwi_0658"/>
<dbReference type="eggNOG" id="COG4773">
    <property type="taxonomic scope" value="Bacteria"/>
</dbReference>
<dbReference type="SUPFAM" id="SSF56935">
    <property type="entry name" value="Porins"/>
    <property type="match status" value="1"/>
</dbReference>
<name>Q3SUW7_NITWN</name>
<keyword evidence="11" id="KW-1185">Reference proteome</keyword>
<evidence type="ECO:0000313" key="11">
    <source>
        <dbReference type="Proteomes" id="UP000002531"/>
    </source>
</evidence>
<evidence type="ECO:0000256" key="4">
    <source>
        <dbReference type="ARBA" id="ARBA00022692"/>
    </source>
</evidence>
<dbReference type="AlphaFoldDB" id="Q3SUW7"/>
<evidence type="ECO:0000259" key="9">
    <source>
        <dbReference type="SMART" id="SM00965"/>
    </source>
</evidence>
<sequence length="507" mass="54405">MRQGDLNGGSGRGERVIRGRRYLSFLLSTAMIGFTGMLGVAPACAQQTRQAVTSQPVNFSIPAQPLSSAINAFIRATGWQISYSSQLVHGKTSVAVVGAMPPSAALQRLVSGTGLSVRMGGSGSAALVGAAGAADAAVAPVAGAISLDTIDVQGATSSDPGRTEGTGSYTTSVASFGKNQTLKETPQTVSVITRQRIQDQGMTTMEHALERTPGITVVPYSTTDSTIYSRGFPVTNLQIDGNSPQFGGSMIGQGFTTSQFDLAMFDRVEVLRGSDALYGTSGAPGGAINLVRKKPTKQFQMNALLHGGSWNNYRGELDVGGSLTENGAVRGRFVGTYQDQNFFYNHGKSNRYLLYGIIEADITDSTMLTFGANVMRQDQAGFFRGLPRYANGDDLGLPRSFSLNRPEDTWLLNNNMMFIRLDQELAPNWTLGVEATRSINEIFRRDLTWQGGINPITGMGLTGYDWEYDYRAPQFTLDAVLKGSFDLLGREQKLTLGVSAVRALETV</sequence>
<evidence type="ECO:0000256" key="5">
    <source>
        <dbReference type="ARBA" id="ARBA00023136"/>
    </source>
</evidence>
<accession>Q3SUW7</accession>
<evidence type="ECO:0000256" key="2">
    <source>
        <dbReference type="ARBA" id="ARBA00022448"/>
    </source>
</evidence>
<comment type="subcellular location">
    <subcellularLocation>
        <location evidence="1 7">Cell outer membrane</location>
        <topology evidence="1 7">Multi-pass membrane protein</topology>
    </subcellularLocation>
</comment>
<evidence type="ECO:0000256" key="1">
    <source>
        <dbReference type="ARBA" id="ARBA00004571"/>
    </source>
</evidence>
<keyword evidence="8" id="KW-1133">Transmembrane helix</keyword>
<keyword evidence="4 7" id="KW-0812">Transmembrane</keyword>
<dbReference type="PANTHER" id="PTHR32552:SF74">
    <property type="entry name" value="HYDROXAMATE SIDEROPHORE RECEPTOR FHUE"/>
    <property type="match status" value="1"/>
</dbReference>
<dbReference type="GO" id="GO:0009279">
    <property type="term" value="C:cell outer membrane"/>
    <property type="evidence" value="ECO:0007669"/>
    <property type="project" value="UniProtKB-SubCell"/>
</dbReference>
<gene>
    <name evidence="10" type="ordered locus">Nwi_0658</name>
</gene>
<dbReference type="Pfam" id="PF07715">
    <property type="entry name" value="Plug"/>
    <property type="match status" value="1"/>
</dbReference>
<evidence type="ECO:0000256" key="6">
    <source>
        <dbReference type="ARBA" id="ARBA00023237"/>
    </source>
</evidence>
<keyword evidence="6 7" id="KW-0998">Cell outer membrane</keyword>
<dbReference type="OrthoDB" id="9760333at2"/>
<protein>
    <submittedName>
        <fullName evidence="10">Secretin/TonB</fullName>
    </submittedName>
</protein>
<dbReference type="KEGG" id="nwi:Nwi_0658"/>
<organism evidence="10 11">
    <name type="scientific">Nitrobacter winogradskyi (strain ATCC 25391 / DSM 10237 / CIP 104748 / NCIMB 11846 / Nb-255)</name>
    <dbReference type="NCBI Taxonomy" id="323098"/>
    <lineage>
        <taxon>Bacteria</taxon>
        <taxon>Pseudomonadati</taxon>
        <taxon>Pseudomonadota</taxon>
        <taxon>Alphaproteobacteria</taxon>
        <taxon>Hyphomicrobiales</taxon>
        <taxon>Nitrobacteraceae</taxon>
        <taxon>Nitrobacter</taxon>
    </lineage>
</organism>
<dbReference type="InterPro" id="IPR011662">
    <property type="entry name" value="Secretin/TonB_short_N"/>
</dbReference>
<dbReference type="Gene3D" id="2.40.170.20">
    <property type="entry name" value="TonB-dependent receptor, beta-barrel domain"/>
    <property type="match status" value="1"/>
</dbReference>
<dbReference type="Gene3D" id="2.170.130.10">
    <property type="entry name" value="TonB-dependent receptor, plug domain"/>
    <property type="match status" value="1"/>
</dbReference>
<dbReference type="PROSITE" id="PS52016">
    <property type="entry name" value="TONB_DEPENDENT_REC_3"/>
    <property type="match status" value="1"/>
</dbReference>
<feature type="domain" description="Secretin/TonB short N-terminal" evidence="9">
    <location>
        <begin position="79"/>
        <end position="130"/>
    </location>
</feature>
<evidence type="ECO:0000313" key="10">
    <source>
        <dbReference type="EMBL" id="ABA03924.1"/>
    </source>
</evidence>
<feature type="transmembrane region" description="Helical" evidence="8">
    <location>
        <begin position="21"/>
        <end position="41"/>
    </location>
</feature>
<dbReference type="InterPro" id="IPR012910">
    <property type="entry name" value="Plug_dom"/>
</dbReference>
<reference evidence="10 11" key="1">
    <citation type="journal article" date="2006" name="Appl. Environ. Microbiol.">
        <title>Genome sequence of the chemolithoautotrophic nitrite-oxidizing bacterium Nitrobacter winogradskyi Nb-255.</title>
        <authorList>
            <person name="Starkenburg S.R."/>
            <person name="Chain P.S."/>
            <person name="Sayavedra-Soto L.A."/>
            <person name="Hauser L."/>
            <person name="Land M.L."/>
            <person name="Larimer F.W."/>
            <person name="Malfatti S.A."/>
            <person name="Klotz M.G."/>
            <person name="Bottomley P.J."/>
            <person name="Arp D.J."/>
            <person name="Hickey W.J."/>
        </authorList>
    </citation>
    <scope>NUCLEOTIDE SEQUENCE [LARGE SCALE GENOMIC DNA]</scope>
    <source>
        <strain evidence="11">ATCC 25391 / DSM 10237 / CIP 104748 / NCIMB 11846 / Nb-255</strain>
    </source>
</reference>
<dbReference type="InterPro" id="IPR039426">
    <property type="entry name" value="TonB-dep_rcpt-like"/>
</dbReference>
<dbReference type="Pfam" id="PF07660">
    <property type="entry name" value="STN"/>
    <property type="match status" value="1"/>
</dbReference>
<dbReference type="InterPro" id="IPR037066">
    <property type="entry name" value="Plug_dom_sf"/>
</dbReference>
<evidence type="ECO:0000256" key="8">
    <source>
        <dbReference type="SAM" id="Phobius"/>
    </source>
</evidence>
<dbReference type="SMART" id="SM00965">
    <property type="entry name" value="STN"/>
    <property type="match status" value="1"/>
</dbReference>
<proteinExistence type="inferred from homology"/>
<dbReference type="RefSeq" id="WP_011313982.1">
    <property type="nucleotide sequence ID" value="NC_007406.1"/>
</dbReference>
<evidence type="ECO:0000256" key="3">
    <source>
        <dbReference type="ARBA" id="ARBA00022452"/>
    </source>
</evidence>
<dbReference type="HOGENOM" id="CLU_008287_21_0_5"/>
<keyword evidence="2 7" id="KW-0813">Transport</keyword>